<protein>
    <submittedName>
        <fullName evidence="1">Uncharacterized protein</fullName>
    </submittedName>
</protein>
<organism evidence="1">
    <name type="scientific">Anguilla anguilla</name>
    <name type="common">European freshwater eel</name>
    <name type="synonym">Muraena anguilla</name>
    <dbReference type="NCBI Taxonomy" id="7936"/>
    <lineage>
        <taxon>Eukaryota</taxon>
        <taxon>Metazoa</taxon>
        <taxon>Chordata</taxon>
        <taxon>Craniata</taxon>
        <taxon>Vertebrata</taxon>
        <taxon>Euteleostomi</taxon>
        <taxon>Actinopterygii</taxon>
        <taxon>Neopterygii</taxon>
        <taxon>Teleostei</taxon>
        <taxon>Anguilliformes</taxon>
        <taxon>Anguillidae</taxon>
        <taxon>Anguilla</taxon>
    </lineage>
</organism>
<sequence length="42" mass="4462">MNGTHGSGLFGSVDIGPARCLLYSMRVSQVRGNCMKAISLSF</sequence>
<dbReference type="EMBL" id="GBXM01078312">
    <property type="protein sequence ID" value="JAH30265.1"/>
    <property type="molecule type" value="Transcribed_RNA"/>
</dbReference>
<reference evidence="1" key="1">
    <citation type="submission" date="2014-11" db="EMBL/GenBank/DDBJ databases">
        <authorList>
            <person name="Amaro Gonzalez C."/>
        </authorList>
    </citation>
    <scope>NUCLEOTIDE SEQUENCE</scope>
</reference>
<proteinExistence type="predicted"/>
<dbReference type="AlphaFoldDB" id="A0A0E9RPF4"/>
<name>A0A0E9RPF4_ANGAN</name>
<reference evidence="1" key="2">
    <citation type="journal article" date="2015" name="Fish Shellfish Immunol.">
        <title>Early steps in the European eel (Anguilla anguilla)-Vibrio vulnificus interaction in the gills: Role of the RtxA13 toxin.</title>
        <authorList>
            <person name="Callol A."/>
            <person name="Pajuelo D."/>
            <person name="Ebbesson L."/>
            <person name="Teles M."/>
            <person name="MacKenzie S."/>
            <person name="Amaro C."/>
        </authorList>
    </citation>
    <scope>NUCLEOTIDE SEQUENCE</scope>
</reference>
<accession>A0A0E9RPF4</accession>
<evidence type="ECO:0000313" key="1">
    <source>
        <dbReference type="EMBL" id="JAH30265.1"/>
    </source>
</evidence>